<dbReference type="AlphaFoldDB" id="A0A382NT67"/>
<sequence>MLVLFVAVSVVGVPTSLDSGSLAVSLPSGVALVGLSPPEQAYTTNKVAIQPTVNRCQPTLVFAMA</sequence>
<dbReference type="EMBL" id="UINC01102605">
    <property type="protein sequence ID" value="SVC64359.1"/>
    <property type="molecule type" value="Genomic_DNA"/>
</dbReference>
<organism evidence="1">
    <name type="scientific">marine metagenome</name>
    <dbReference type="NCBI Taxonomy" id="408172"/>
    <lineage>
        <taxon>unclassified sequences</taxon>
        <taxon>metagenomes</taxon>
        <taxon>ecological metagenomes</taxon>
    </lineage>
</organism>
<gene>
    <name evidence="1" type="ORF">METZ01_LOCUS317213</name>
</gene>
<evidence type="ECO:0000313" key="1">
    <source>
        <dbReference type="EMBL" id="SVC64359.1"/>
    </source>
</evidence>
<protein>
    <submittedName>
        <fullName evidence="1">Uncharacterized protein</fullName>
    </submittedName>
</protein>
<reference evidence="1" key="1">
    <citation type="submission" date="2018-05" db="EMBL/GenBank/DDBJ databases">
        <authorList>
            <person name="Lanie J.A."/>
            <person name="Ng W.-L."/>
            <person name="Kazmierczak K.M."/>
            <person name="Andrzejewski T.M."/>
            <person name="Davidsen T.M."/>
            <person name="Wayne K.J."/>
            <person name="Tettelin H."/>
            <person name="Glass J.I."/>
            <person name="Rusch D."/>
            <person name="Podicherti R."/>
            <person name="Tsui H.-C.T."/>
            <person name="Winkler M.E."/>
        </authorList>
    </citation>
    <scope>NUCLEOTIDE SEQUENCE</scope>
</reference>
<proteinExistence type="predicted"/>
<accession>A0A382NT67</accession>
<name>A0A382NT67_9ZZZZ</name>